<dbReference type="PROSITE" id="PS00608">
    <property type="entry name" value="GLYCOSYL_HYDROL_F2_2"/>
    <property type="match status" value="1"/>
</dbReference>
<dbReference type="Pfam" id="PF02836">
    <property type="entry name" value="Glyco_hydro_2_C"/>
    <property type="match status" value="1"/>
</dbReference>
<dbReference type="Gene3D" id="2.60.120.260">
    <property type="entry name" value="Galactose-binding domain-like"/>
    <property type="match status" value="1"/>
</dbReference>
<dbReference type="Pfam" id="PF02837">
    <property type="entry name" value="Glyco_hydro_2_N"/>
    <property type="match status" value="1"/>
</dbReference>
<dbReference type="InterPro" id="IPR006104">
    <property type="entry name" value="Glyco_hydro_2_N"/>
</dbReference>
<dbReference type="SUPFAM" id="SSF49785">
    <property type="entry name" value="Galactose-binding domain-like"/>
    <property type="match status" value="1"/>
</dbReference>
<dbReference type="InterPro" id="IPR017853">
    <property type="entry name" value="GH"/>
</dbReference>
<protein>
    <recommendedName>
        <fullName evidence="4 8">Beta-galactosidase</fullName>
        <ecNumber evidence="3 8">3.2.1.23</ecNumber>
    </recommendedName>
    <alternativeName>
        <fullName evidence="7 8">Lactase</fullName>
    </alternativeName>
</protein>
<evidence type="ECO:0000256" key="1">
    <source>
        <dbReference type="ARBA" id="ARBA00001412"/>
    </source>
</evidence>
<dbReference type="InterPro" id="IPR006103">
    <property type="entry name" value="Glyco_hydro_2_cat"/>
</dbReference>
<reference evidence="10" key="2">
    <citation type="submission" date="2021-04" db="EMBL/GenBank/DDBJ databases">
        <authorList>
            <person name="Gilroy R."/>
        </authorList>
    </citation>
    <scope>NUCLEOTIDE SEQUENCE</scope>
    <source>
        <strain evidence="10">ChiHcolR34-3080</strain>
    </source>
</reference>
<dbReference type="EMBL" id="DXHQ01000046">
    <property type="protein sequence ID" value="HIW08555.1"/>
    <property type="molecule type" value="Genomic_DNA"/>
</dbReference>
<dbReference type="GO" id="GO:0009341">
    <property type="term" value="C:beta-galactosidase complex"/>
    <property type="evidence" value="ECO:0007669"/>
    <property type="project" value="InterPro"/>
</dbReference>
<keyword evidence="6 8" id="KW-0326">Glycosidase</keyword>
<dbReference type="SUPFAM" id="SSF49303">
    <property type="entry name" value="beta-Galactosidase/glucuronidase domain"/>
    <property type="match status" value="1"/>
</dbReference>
<feature type="domain" description="Beta galactosidase small chain/" evidence="9">
    <location>
        <begin position="653"/>
        <end position="928"/>
    </location>
</feature>
<dbReference type="InterPro" id="IPR008979">
    <property type="entry name" value="Galactose-bd-like_sf"/>
</dbReference>
<dbReference type="InterPro" id="IPR011013">
    <property type="entry name" value="Gal_mutarotase_sf_dom"/>
</dbReference>
<dbReference type="Gene3D" id="2.60.40.10">
    <property type="entry name" value="Immunoglobulins"/>
    <property type="match status" value="1"/>
</dbReference>
<dbReference type="EC" id="3.2.1.23" evidence="3 8"/>
<dbReference type="InterPro" id="IPR006101">
    <property type="entry name" value="Glyco_hydro_2"/>
</dbReference>
<comment type="catalytic activity">
    <reaction evidence="1 8">
        <text>Hydrolysis of terminal non-reducing beta-D-galactose residues in beta-D-galactosides.</text>
        <dbReference type="EC" id="3.2.1.23"/>
    </reaction>
</comment>
<dbReference type="SUPFAM" id="SSF51445">
    <property type="entry name" value="(Trans)glycosidases"/>
    <property type="match status" value="1"/>
</dbReference>
<dbReference type="SMART" id="SM01038">
    <property type="entry name" value="Bgal_small_N"/>
    <property type="match status" value="1"/>
</dbReference>
<dbReference type="GO" id="GO:0004565">
    <property type="term" value="F:beta-galactosidase activity"/>
    <property type="evidence" value="ECO:0007669"/>
    <property type="project" value="UniProtKB-EC"/>
</dbReference>
<name>A0A9D1TWC2_9FIRM</name>
<dbReference type="InterPro" id="IPR014718">
    <property type="entry name" value="GH-type_carb-bd"/>
</dbReference>
<accession>A0A9D1TWC2</accession>
<evidence type="ECO:0000256" key="4">
    <source>
        <dbReference type="ARBA" id="ARBA00013303"/>
    </source>
</evidence>
<dbReference type="InterPro" id="IPR036156">
    <property type="entry name" value="Beta-gal/glucu_dom_sf"/>
</dbReference>
<dbReference type="SUPFAM" id="SSF74650">
    <property type="entry name" value="Galactose mutarotase-like"/>
    <property type="match status" value="1"/>
</dbReference>
<evidence type="ECO:0000259" key="9">
    <source>
        <dbReference type="SMART" id="SM01038"/>
    </source>
</evidence>
<gene>
    <name evidence="10" type="ORF">H9890_04025</name>
</gene>
<sequence>MNASHPELKWLEDPRVFAVNRLDAHSDHVWQTAEGDLRQSLDGAWRFAYSANPAARPADFWQPDASLDGFAEIAVPGHIEMQGYGQIQYINTMYPWDGRHALRPPHIAWDDTPVGSYVKTFTLDEALRGKRVCVSFQGVERAFYCWCNGHFVGYSEDSFTPADFDLTDCLQEGENRLCVEVYKNCSGSWLEDQDFFRFFGIFRPVYLYAKPALHIEDLWLQAGLEPDNATGTLAPRLRLSAAEGASLEGCALHCTVAAPGGAVIWDAPMPLRTDGSGYAWGLPVRLPGIRKWDHADPALYTVTLTLRDAAGQVQETVAYPTGFRRFGLRDGVMELNGERIVFNGVNRHEWNPDAGRAIGPEDMYRAMETFRRNNINAVRTCHYPDQTLWYELCDRNGIYMIDEANLESHGSWQKMSAVEPSWNVPGSLPEWRDCVVDRARSMFERDKNHTAILIWSCGNESYAGEDILAMSEFFHRNDPGRLVHYEGVFHCRAFDQISDIESRMYAKPDEIRAYLESKPAKPFILCEYMHDMGNSLGGMESYIRLLDYPQYQGGFVWDYMDQALWQDGPQGRRLGYGGDFGERPTDYAFSANGIVFADGAEKPAMQDLRYWYDTPAGRAAHDARNARLAAAYRLPALPAGGPLTVVEGDVNLGVEGDGFALQFSYAEGGLASLRLAGGPEWVWSAPRPALWRAATENDKGCGFAVRSAAWMAADAFPRVEGWQVEEKSAERVRIRYTFTFPAVPGVSADITYTVTGRALRVDGVYHGAAGAPELPVFGVRMSTLHPAARVCWTGLSGETYPDRYKGASFGRWSETPHIPAYPVPQDCGVHMGTRTLTLEQQDAARRTAAALTLRMADDTPFAFSALPNTAQELESAAHRDELPVTGRTVLTVMGAVRGVGGIDSWGTDVESPYRISGEEDHRVSFVIEL</sequence>
<comment type="caution">
    <text evidence="10">The sequence shown here is derived from an EMBL/GenBank/DDBJ whole genome shotgun (WGS) entry which is preliminary data.</text>
</comment>
<dbReference type="InterPro" id="IPR050347">
    <property type="entry name" value="Bact_Beta-galactosidase"/>
</dbReference>
<dbReference type="InterPro" id="IPR004199">
    <property type="entry name" value="B-gal_small/dom_5"/>
</dbReference>
<evidence type="ECO:0000256" key="6">
    <source>
        <dbReference type="ARBA" id="ARBA00023295"/>
    </source>
</evidence>
<dbReference type="InterPro" id="IPR023232">
    <property type="entry name" value="Glyco_hydro_2_AS"/>
</dbReference>
<dbReference type="PRINTS" id="PR00132">
    <property type="entry name" value="GLHYDRLASE2"/>
</dbReference>
<dbReference type="InterPro" id="IPR013783">
    <property type="entry name" value="Ig-like_fold"/>
</dbReference>
<dbReference type="Gene3D" id="2.70.98.10">
    <property type="match status" value="1"/>
</dbReference>
<dbReference type="PANTHER" id="PTHR46323">
    <property type="entry name" value="BETA-GALACTOSIDASE"/>
    <property type="match status" value="1"/>
</dbReference>
<dbReference type="PANTHER" id="PTHR46323:SF2">
    <property type="entry name" value="BETA-GALACTOSIDASE"/>
    <property type="match status" value="1"/>
</dbReference>
<dbReference type="Pfam" id="PF00703">
    <property type="entry name" value="Glyco_hydro_2"/>
    <property type="match status" value="1"/>
</dbReference>
<evidence type="ECO:0000256" key="8">
    <source>
        <dbReference type="RuleBase" id="RU361154"/>
    </source>
</evidence>
<proteinExistence type="inferred from homology"/>
<dbReference type="GO" id="GO:0005990">
    <property type="term" value="P:lactose catabolic process"/>
    <property type="evidence" value="ECO:0007669"/>
    <property type="project" value="TreeGrafter"/>
</dbReference>
<dbReference type="Gene3D" id="3.20.20.80">
    <property type="entry name" value="Glycosidases"/>
    <property type="match status" value="1"/>
</dbReference>
<dbReference type="InterPro" id="IPR023230">
    <property type="entry name" value="Glyco_hydro_2_CS"/>
</dbReference>
<dbReference type="Proteomes" id="UP000823933">
    <property type="component" value="Unassembled WGS sequence"/>
</dbReference>
<evidence type="ECO:0000256" key="7">
    <source>
        <dbReference type="ARBA" id="ARBA00032230"/>
    </source>
</evidence>
<dbReference type="InterPro" id="IPR006102">
    <property type="entry name" value="Ig-like_GH2"/>
</dbReference>
<keyword evidence="5 8" id="KW-0378">Hydrolase</keyword>
<reference evidence="10" key="1">
    <citation type="journal article" date="2021" name="PeerJ">
        <title>Extensive microbial diversity within the chicken gut microbiome revealed by metagenomics and culture.</title>
        <authorList>
            <person name="Gilroy R."/>
            <person name="Ravi A."/>
            <person name="Getino M."/>
            <person name="Pursley I."/>
            <person name="Horton D.L."/>
            <person name="Alikhan N.F."/>
            <person name="Baker D."/>
            <person name="Gharbi K."/>
            <person name="Hall N."/>
            <person name="Watson M."/>
            <person name="Adriaenssens E.M."/>
            <person name="Foster-Nyarko E."/>
            <person name="Jarju S."/>
            <person name="Secka A."/>
            <person name="Antonio M."/>
            <person name="Oren A."/>
            <person name="Chaudhuri R.R."/>
            <person name="La Ragione R."/>
            <person name="Hildebrand F."/>
            <person name="Pallen M.J."/>
        </authorList>
    </citation>
    <scope>NUCLEOTIDE SEQUENCE</scope>
    <source>
        <strain evidence="10">ChiHcolR34-3080</strain>
    </source>
</reference>
<evidence type="ECO:0000313" key="11">
    <source>
        <dbReference type="Proteomes" id="UP000823933"/>
    </source>
</evidence>
<evidence type="ECO:0000256" key="3">
    <source>
        <dbReference type="ARBA" id="ARBA00012756"/>
    </source>
</evidence>
<evidence type="ECO:0000256" key="5">
    <source>
        <dbReference type="ARBA" id="ARBA00022801"/>
    </source>
</evidence>
<dbReference type="PROSITE" id="PS00719">
    <property type="entry name" value="GLYCOSYL_HYDROL_F2_1"/>
    <property type="match status" value="1"/>
</dbReference>
<evidence type="ECO:0000256" key="2">
    <source>
        <dbReference type="ARBA" id="ARBA00007401"/>
    </source>
</evidence>
<dbReference type="Pfam" id="PF02929">
    <property type="entry name" value="Bgal_small_N"/>
    <property type="match status" value="1"/>
</dbReference>
<dbReference type="AlphaFoldDB" id="A0A9D1TWC2"/>
<organism evidence="10 11">
    <name type="scientific">Candidatus Faecalibacterium intestinigallinarum</name>
    <dbReference type="NCBI Taxonomy" id="2838581"/>
    <lineage>
        <taxon>Bacteria</taxon>
        <taxon>Bacillati</taxon>
        <taxon>Bacillota</taxon>
        <taxon>Clostridia</taxon>
        <taxon>Eubacteriales</taxon>
        <taxon>Oscillospiraceae</taxon>
        <taxon>Faecalibacterium</taxon>
    </lineage>
</organism>
<comment type="similarity">
    <text evidence="2 8">Belongs to the glycosyl hydrolase 2 family.</text>
</comment>
<dbReference type="GO" id="GO:0030246">
    <property type="term" value="F:carbohydrate binding"/>
    <property type="evidence" value="ECO:0007669"/>
    <property type="project" value="InterPro"/>
</dbReference>
<evidence type="ECO:0000313" key="10">
    <source>
        <dbReference type="EMBL" id="HIW08555.1"/>
    </source>
</evidence>